<dbReference type="CTD" id="20199156"/>
<accession>T1ERF6</accession>
<name>T1ERF6_HELRO</name>
<sequence>MSIVHGARNCTKIEEDNNADEETSAKQHQSRADISASHPARLFKYVCGGQFNSFVSDRFVASRIPVYTNTGWRHLVKPWSWKGLQMQQSYTQRPGLLRGQQMQAFSS</sequence>
<dbReference type="EnsemblMetazoa" id="HelroT161394">
    <property type="protein sequence ID" value="HelroP161394"/>
    <property type="gene ID" value="HelroG161394"/>
</dbReference>
<reference evidence="2 4" key="2">
    <citation type="journal article" date="2013" name="Nature">
        <title>Insights into bilaterian evolution from three spiralian genomes.</title>
        <authorList>
            <person name="Simakov O."/>
            <person name="Marletaz F."/>
            <person name="Cho S.J."/>
            <person name="Edsinger-Gonzales E."/>
            <person name="Havlak P."/>
            <person name="Hellsten U."/>
            <person name="Kuo D.H."/>
            <person name="Larsson T."/>
            <person name="Lv J."/>
            <person name="Arendt D."/>
            <person name="Savage R."/>
            <person name="Osoegawa K."/>
            <person name="de Jong P."/>
            <person name="Grimwood J."/>
            <person name="Chapman J.A."/>
            <person name="Shapiro H."/>
            <person name="Aerts A."/>
            <person name="Otillar R.P."/>
            <person name="Terry A.Y."/>
            <person name="Boore J.L."/>
            <person name="Grigoriev I.V."/>
            <person name="Lindberg D.R."/>
            <person name="Seaver E.C."/>
            <person name="Weisblat D.A."/>
            <person name="Putnam N.H."/>
            <person name="Rokhsar D.S."/>
        </authorList>
    </citation>
    <scope>NUCLEOTIDE SEQUENCE</scope>
</reference>
<dbReference type="InParanoid" id="T1ERF6"/>
<evidence type="ECO:0000256" key="1">
    <source>
        <dbReference type="SAM" id="MobiDB-lite"/>
    </source>
</evidence>
<feature type="region of interest" description="Disordered" evidence="1">
    <location>
        <begin position="1"/>
        <end position="33"/>
    </location>
</feature>
<dbReference type="EMBL" id="AMQM01000808">
    <property type="status" value="NOT_ANNOTATED_CDS"/>
    <property type="molecule type" value="Genomic_DNA"/>
</dbReference>
<protein>
    <submittedName>
        <fullName evidence="2 3">Uncharacterized protein</fullName>
    </submittedName>
</protein>
<dbReference type="KEGG" id="hro:HELRODRAFT_161394"/>
<dbReference type="RefSeq" id="XP_009019565.1">
    <property type="nucleotide sequence ID" value="XM_009021317.1"/>
</dbReference>
<dbReference type="Proteomes" id="UP000015101">
    <property type="component" value="Unassembled WGS sequence"/>
</dbReference>
<proteinExistence type="predicted"/>
<dbReference type="HOGENOM" id="CLU_2212765_0_0_1"/>
<dbReference type="EMBL" id="KB096742">
    <property type="protein sequence ID" value="ESO02157.1"/>
    <property type="molecule type" value="Genomic_DNA"/>
</dbReference>
<organism evidence="3 4">
    <name type="scientific">Helobdella robusta</name>
    <name type="common">Californian leech</name>
    <dbReference type="NCBI Taxonomy" id="6412"/>
    <lineage>
        <taxon>Eukaryota</taxon>
        <taxon>Metazoa</taxon>
        <taxon>Spiralia</taxon>
        <taxon>Lophotrochozoa</taxon>
        <taxon>Annelida</taxon>
        <taxon>Clitellata</taxon>
        <taxon>Hirudinea</taxon>
        <taxon>Rhynchobdellida</taxon>
        <taxon>Glossiphoniidae</taxon>
        <taxon>Helobdella</taxon>
    </lineage>
</organism>
<reference evidence="4" key="1">
    <citation type="submission" date="2012-12" db="EMBL/GenBank/DDBJ databases">
        <authorList>
            <person name="Hellsten U."/>
            <person name="Grimwood J."/>
            <person name="Chapman J.A."/>
            <person name="Shapiro H."/>
            <person name="Aerts A."/>
            <person name="Otillar R.P."/>
            <person name="Terry A.Y."/>
            <person name="Boore J.L."/>
            <person name="Simakov O."/>
            <person name="Marletaz F."/>
            <person name="Cho S.-J."/>
            <person name="Edsinger-Gonzales E."/>
            <person name="Havlak P."/>
            <person name="Kuo D.-H."/>
            <person name="Larsson T."/>
            <person name="Lv J."/>
            <person name="Arendt D."/>
            <person name="Savage R."/>
            <person name="Osoegawa K."/>
            <person name="de Jong P."/>
            <person name="Lindberg D.R."/>
            <person name="Seaver E.C."/>
            <person name="Weisblat D.A."/>
            <person name="Putnam N.H."/>
            <person name="Grigoriev I.V."/>
            <person name="Rokhsar D.S."/>
        </authorList>
    </citation>
    <scope>NUCLEOTIDE SEQUENCE</scope>
</reference>
<evidence type="ECO:0000313" key="2">
    <source>
        <dbReference type="EMBL" id="ESO02157.1"/>
    </source>
</evidence>
<evidence type="ECO:0000313" key="4">
    <source>
        <dbReference type="Proteomes" id="UP000015101"/>
    </source>
</evidence>
<dbReference type="AlphaFoldDB" id="T1ERF6"/>
<reference evidence="3" key="3">
    <citation type="submission" date="2015-06" db="UniProtKB">
        <authorList>
            <consortium name="EnsemblMetazoa"/>
        </authorList>
    </citation>
    <scope>IDENTIFICATION</scope>
</reference>
<keyword evidence="4" id="KW-1185">Reference proteome</keyword>
<dbReference type="GeneID" id="20199156"/>
<evidence type="ECO:0000313" key="3">
    <source>
        <dbReference type="EnsemblMetazoa" id="HelroP161394"/>
    </source>
</evidence>
<gene>
    <name evidence="3" type="primary">20199156</name>
    <name evidence="2" type="ORF">HELRODRAFT_161394</name>
</gene>